<organism evidence="1 2">
    <name type="scientific">Steinernema glaseri</name>
    <dbReference type="NCBI Taxonomy" id="37863"/>
    <lineage>
        <taxon>Eukaryota</taxon>
        <taxon>Metazoa</taxon>
        <taxon>Ecdysozoa</taxon>
        <taxon>Nematoda</taxon>
        <taxon>Chromadorea</taxon>
        <taxon>Rhabditida</taxon>
        <taxon>Tylenchina</taxon>
        <taxon>Panagrolaimomorpha</taxon>
        <taxon>Strongyloidoidea</taxon>
        <taxon>Steinernematidae</taxon>
        <taxon>Steinernema</taxon>
    </lineage>
</organism>
<name>A0A1I7YID0_9BILA</name>
<evidence type="ECO:0000313" key="1">
    <source>
        <dbReference type="Proteomes" id="UP000095287"/>
    </source>
</evidence>
<proteinExistence type="predicted"/>
<dbReference type="Proteomes" id="UP000095287">
    <property type="component" value="Unplaced"/>
</dbReference>
<sequence length="75" mass="8431">MSLCVLVICKTVSRRPPRCTLKKLNGETRTHENRATSARLEANFLTDLEAGEEWLLALFQQIIADNNVGVAWAVF</sequence>
<dbReference type="WBParaSite" id="L893_g16416.t1">
    <property type="protein sequence ID" value="L893_g16416.t1"/>
    <property type="gene ID" value="L893_g16416"/>
</dbReference>
<dbReference type="AlphaFoldDB" id="A0A1I7YID0"/>
<reference evidence="2" key="1">
    <citation type="submission" date="2016-11" db="UniProtKB">
        <authorList>
            <consortium name="WormBaseParasite"/>
        </authorList>
    </citation>
    <scope>IDENTIFICATION</scope>
</reference>
<evidence type="ECO:0000313" key="2">
    <source>
        <dbReference type="WBParaSite" id="L893_g16416.t1"/>
    </source>
</evidence>
<protein>
    <submittedName>
        <fullName evidence="2">Transposase</fullName>
    </submittedName>
</protein>
<keyword evidence="1" id="KW-1185">Reference proteome</keyword>
<accession>A0A1I7YID0</accession>